<dbReference type="Proteomes" id="UP000291591">
    <property type="component" value="Unassembled WGS sequence"/>
</dbReference>
<dbReference type="OrthoDB" id="502624at2"/>
<accession>A0A4Q7UVZ3</accession>
<dbReference type="AlphaFoldDB" id="A0A4Q7UVZ3"/>
<keyword evidence="2" id="KW-0503">Monooxygenase</keyword>
<dbReference type="PANTHER" id="PTHR46696:SF1">
    <property type="entry name" value="CYTOCHROME P450 YJIB-RELATED"/>
    <property type="match status" value="1"/>
</dbReference>
<dbReference type="InterPro" id="IPR002397">
    <property type="entry name" value="Cyt_P450_B"/>
</dbReference>
<dbReference type="PRINTS" id="PR00359">
    <property type="entry name" value="BP450"/>
</dbReference>
<dbReference type="InterPro" id="IPR017972">
    <property type="entry name" value="Cyt_P450_CS"/>
</dbReference>
<evidence type="ECO:0000256" key="3">
    <source>
        <dbReference type="SAM" id="MobiDB-lite"/>
    </source>
</evidence>
<gene>
    <name evidence="4" type="ORF">EV383_2884</name>
</gene>
<dbReference type="InterPro" id="IPR001128">
    <property type="entry name" value="Cyt_P450"/>
</dbReference>
<keyword evidence="2" id="KW-0408">Iron</keyword>
<feature type="region of interest" description="Disordered" evidence="3">
    <location>
        <begin position="156"/>
        <end position="181"/>
    </location>
</feature>
<evidence type="ECO:0000313" key="4">
    <source>
        <dbReference type="EMBL" id="RZT85996.1"/>
    </source>
</evidence>
<evidence type="ECO:0000256" key="1">
    <source>
        <dbReference type="ARBA" id="ARBA00010617"/>
    </source>
</evidence>
<comment type="caution">
    <text evidence="4">The sequence shown here is derived from an EMBL/GenBank/DDBJ whole genome shotgun (WGS) entry which is preliminary data.</text>
</comment>
<organism evidence="4 5">
    <name type="scientific">Pseudonocardia sediminis</name>
    <dbReference type="NCBI Taxonomy" id="1397368"/>
    <lineage>
        <taxon>Bacteria</taxon>
        <taxon>Bacillati</taxon>
        <taxon>Actinomycetota</taxon>
        <taxon>Actinomycetes</taxon>
        <taxon>Pseudonocardiales</taxon>
        <taxon>Pseudonocardiaceae</taxon>
        <taxon>Pseudonocardia</taxon>
    </lineage>
</organism>
<dbReference type="PROSITE" id="PS00086">
    <property type="entry name" value="CYTOCHROME_P450"/>
    <property type="match status" value="1"/>
</dbReference>
<dbReference type="Gene3D" id="1.10.630.10">
    <property type="entry name" value="Cytochrome P450"/>
    <property type="match status" value="1"/>
</dbReference>
<proteinExistence type="inferred from homology"/>
<dbReference type="RefSeq" id="WP_130290370.1">
    <property type="nucleotide sequence ID" value="NZ_SHKL01000001.1"/>
</dbReference>
<evidence type="ECO:0000256" key="2">
    <source>
        <dbReference type="RuleBase" id="RU000461"/>
    </source>
</evidence>
<keyword evidence="2" id="KW-0560">Oxidoreductase</keyword>
<dbReference type="InterPro" id="IPR036396">
    <property type="entry name" value="Cyt_P450_sf"/>
</dbReference>
<dbReference type="GO" id="GO:0020037">
    <property type="term" value="F:heme binding"/>
    <property type="evidence" value="ECO:0007669"/>
    <property type="project" value="InterPro"/>
</dbReference>
<keyword evidence="5" id="KW-1185">Reference proteome</keyword>
<sequence>MTAHPTRRADRWERRVQLAAHPLGYPLLRGLARLGPVVRVPRVGVVVSDAAVARAVLGDPSAFRKTGPGSPAALWTPVVGPSVLLNMEGPDHARLRTALSELFTPRAVEELVAASAVPELVRRRLVAGEEVDLVAATASMAGAAIAELVGLGEPAETRTGASGRGGTAAGPARADTRSGGFGPPGPALDAARALTGMVRLGRPSLTTRQVTRARAALATLTAPAVAAYREGDPSTVPGRMRALGLDEEEARGAVAAFALTGTETVVSFVPRLVALVHDAGLLDAVAADPDTAETVTTEALRVVAPSPVMLRSVARPGVVGDTEVRPGDRVVIATVSAARATGGFDPQRPHPPAVRNLWFGAGPHFCLGMPLATAQIRALRTAVLDAHRERPVRVLRRRVARQVLVPGYRELVVGHG</sequence>
<protein>
    <submittedName>
        <fullName evidence="4">Cytochrome P450</fullName>
    </submittedName>
</protein>
<keyword evidence="2" id="KW-0349">Heme</keyword>
<dbReference type="GO" id="GO:0016705">
    <property type="term" value="F:oxidoreductase activity, acting on paired donors, with incorporation or reduction of molecular oxygen"/>
    <property type="evidence" value="ECO:0007669"/>
    <property type="project" value="InterPro"/>
</dbReference>
<dbReference type="PANTHER" id="PTHR46696">
    <property type="entry name" value="P450, PUTATIVE (EUROFUNG)-RELATED"/>
    <property type="match status" value="1"/>
</dbReference>
<dbReference type="EMBL" id="SHKL01000001">
    <property type="protein sequence ID" value="RZT85996.1"/>
    <property type="molecule type" value="Genomic_DNA"/>
</dbReference>
<name>A0A4Q7UVZ3_PSEST</name>
<dbReference type="Pfam" id="PF00067">
    <property type="entry name" value="p450"/>
    <property type="match status" value="1"/>
</dbReference>
<dbReference type="GO" id="GO:0004497">
    <property type="term" value="F:monooxygenase activity"/>
    <property type="evidence" value="ECO:0007669"/>
    <property type="project" value="UniProtKB-KW"/>
</dbReference>
<dbReference type="CDD" id="cd00302">
    <property type="entry name" value="cytochrome_P450"/>
    <property type="match status" value="1"/>
</dbReference>
<evidence type="ECO:0000313" key="5">
    <source>
        <dbReference type="Proteomes" id="UP000291591"/>
    </source>
</evidence>
<comment type="similarity">
    <text evidence="1 2">Belongs to the cytochrome P450 family.</text>
</comment>
<dbReference type="GO" id="GO:0005506">
    <property type="term" value="F:iron ion binding"/>
    <property type="evidence" value="ECO:0007669"/>
    <property type="project" value="InterPro"/>
</dbReference>
<keyword evidence="2" id="KW-0479">Metal-binding</keyword>
<reference evidence="4 5" key="1">
    <citation type="submission" date="2019-02" db="EMBL/GenBank/DDBJ databases">
        <title>Sequencing the genomes of 1000 actinobacteria strains.</title>
        <authorList>
            <person name="Klenk H.-P."/>
        </authorList>
    </citation>
    <scope>NUCLEOTIDE SEQUENCE [LARGE SCALE GENOMIC DNA]</scope>
    <source>
        <strain evidence="4 5">DSM 45779</strain>
    </source>
</reference>
<dbReference type="SUPFAM" id="SSF48264">
    <property type="entry name" value="Cytochrome P450"/>
    <property type="match status" value="1"/>
</dbReference>